<name>A0A9Q0JWX7_9MAGN</name>
<feature type="compositionally biased region" description="Low complexity" evidence="1">
    <location>
        <begin position="257"/>
        <end position="266"/>
    </location>
</feature>
<feature type="compositionally biased region" description="Acidic residues" evidence="1">
    <location>
        <begin position="157"/>
        <end position="183"/>
    </location>
</feature>
<evidence type="ECO:0000256" key="1">
    <source>
        <dbReference type="SAM" id="MobiDB-lite"/>
    </source>
</evidence>
<dbReference type="PANTHER" id="PTHR31307:SF49">
    <property type="entry name" value="ALCOHOL DEHYDROGENASE TRANSCRIPTION FACTOR MYB_SANT-LIKE FAMILY PROTEIN"/>
    <property type="match status" value="1"/>
</dbReference>
<organism evidence="3 4">
    <name type="scientific">Protea cynaroides</name>
    <dbReference type="NCBI Taxonomy" id="273540"/>
    <lineage>
        <taxon>Eukaryota</taxon>
        <taxon>Viridiplantae</taxon>
        <taxon>Streptophyta</taxon>
        <taxon>Embryophyta</taxon>
        <taxon>Tracheophyta</taxon>
        <taxon>Spermatophyta</taxon>
        <taxon>Magnoliopsida</taxon>
        <taxon>Proteales</taxon>
        <taxon>Proteaceae</taxon>
        <taxon>Protea</taxon>
    </lineage>
</organism>
<sequence length="360" mass="39799">MAASSSSVQDPIPTPTPTLPPTTVLTTTSVTVAIAAAPRPTPNPSSRRLPPPCWSHEETVALIDSYREKWYSLRRGNLKASHWQEVADSVGRRCRFATPSKTSVQCRHKVEKLRKRYRTEKQKALSNHGRFSSSWVYFRKMDSMEKGPSATAHSNGTDEDEDDNNNDDDDENENEVEEDDDDPMPPSNTRSLHRLLNNGVSCSGGSRGGVGGFRLRIPSRPTSALPPVSGFRSKGFDRVVDENPNANPNHNPRFLNGCSSSRSSFGRRTDGGGGVGGGGGVKRDFDPVSEMVTSIKMLGEGFVKMEQMKIEVAREIERMRMEMELKRTEMILESQQRIVEAFAKGFSGKKKIKSLPSPDS</sequence>
<dbReference type="AlphaFoldDB" id="A0A9Q0JWX7"/>
<evidence type="ECO:0000259" key="2">
    <source>
        <dbReference type="PROSITE" id="PS50090"/>
    </source>
</evidence>
<feature type="region of interest" description="Disordered" evidence="1">
    <location>
        <begin position="1"/>
        <end position="24"/>
    </location>
</feature>
<dbReference type="PANTHER" id="PTHR31307">
    <property type="entry name" value="TRIHELIX TRANSCRIPTION FACTOR ASIL2"/>
    <property type="match status" value="1"/>
</dbReference>
<dbReference type="Pfam" id="PF13837">
    <property type="entry name" value="Myb_DNA-bind_4"/>
    <property type="match status" value="1"/>
</dbReference>
<evidence type="ECO:0000313" key="3">
    <source>
        <dbReference type="EMBL" id="KAJ4954826.1"/>
    </source>
</evidence>
<evidence type="ECO:0000313" key="4">
    <source>
        <dbReference type="Proteomes" id="UP001141806"/>
    </source>
</evidence>
<feature type="compositionally biased region" description="Gly residues" evidence="1">
    <location>
        <begin position="271"/>
        <end position="280"/>
    </location>
</feature>
<dbReference type="Gene3D" id="1.10.10.60">
    <property type="entry name" value="Homeodomain-like"/>
    <property type="match status" value="1"/>
</dbReference>
<dbReference type="EMBL" id="JAMYWD010000011">
    <property type="protein sequence ID" value="KAJ4954826.1"/>
    <property type="molecule type" value="Genomic_DNA"/>
</dbReference>
<accession>A0A9Q0JWX7</accession>
<dbReference type="OrthoDB" id="1901794at2759"/>
<gene>
    <name evidence="3" type="ORF">NE237_011609</name>
</gene>
<feature type="domain" description="Myb-like" evidence="2">
    <location>
        <begin position="54"/>
        <end position="114"/>
    </location>
</feature>
<proteinExistence type="predicted"/>
<dbReference type="InterPro" id="IPR001005">
    <property type="entry name" value="SANT/Myb"/>
</dbReference>
<comment type="caution">
    <text evidence="3">The sequence shown here is derived from an EMBL/GenBank/DDBJ whole genome shotgun (WGS) entry which is preliminary data.</text>
</comment>
<reference evidence="3" key="1">
    <citation type="journal article" date="2023" name="Plant J.">
        <title>The genome of the king protea, Protea cynaroides.</title>
        <authorList>
            <person name="Chang J."/>
            <person name="Duong T.A."/>
            <person name="Schoeman C."/>
            <person name="Ma X."/>
            <person name="Roodt D."/>
            <person name="Barker N."/>
            <person name="Li Z."/>
            <person name="Van de Peer Y."/>
            <person name="Mizrachi E."/>
        </authorList>
    </citation>
    <scope>NUCLEOTIDE SEQUENCE</scope>
    <source>
        <tissue evidence="3">Young leaves</tissue>
    </source>
</reference>
<dbReference type="Proteomes" id="UP001141806">
    <property type="component" value="Unassembled WGS sequence"/>
</dbReference>
<keyword evidence="4" id="KW-1185">Reference proteome</keyword>
<dbReference type="SMART" id="SM00595">
    <property type="entry name" value="MADF"/>
    <property type="match status" value="1"/>
</dbReference>
<dbReference type="FunFam" id="1.10.10.60:FF:000152">
    <property type="entry name" value="Trihelix transcription factor ASIL2"/>
    <property type="match status" value="1"/>
</dbReference>
<dbReference type="PROSITE" id="PS50090">
    <property type="entry name" value="MYB_LIKE"/>
    <property type="match status" value="1"/>
</dbReference>
<feature type="region of interest" description="Disordered" evidence="1">
    <location>
        <begin position="146"/>
        <end position="203"/>
    </location>
</feature>
<dbReference type="InterPro" id="IPR044823">
    <property type="entry name" value="ASIL1/2-like"/>
</dbReference>
<feature type="region of interest" description="Disordered" evidence="1">
    <location>
        <begin position="242"/>
        <end position="282"/>
    </location>
</feature>
<dbReference type="InterPro" id="IPR044822">
    <property type="entry name" value="Myb_DNA-bind_4"/>
</dbReference>
<protein>
    <recommendedName>
        <fullName evidence="2">Myb-like domain-containing protein</fullName>
    </recommendedName>
</protein>